<feature type="transmembrane region" description="Helical" evidence="1">
    <location>
        <begin position="58"/>
        <end position="78"/>
    </location>
</feature>
<keyword evidence="1" id="KW-0472">Membrane</keyword>
<evidence type="ECO:0000313" key="3">
    <source>
        <dbReference type="Proteomes" id="UP000294613"/>
    </source>
</evidence>
<comment type="caution">
    <text evidence="2">The sequence shown here is derived from an EMBL/GenBank/DDBJ whole genome shotgun (WGS) entry which is preliminary data.</text>
</comment>
<organism evidence="2 3">
    <name type="scientific">Faecalimonas umbilicata</name>
    <dbReference type="NCBI Taxonomy" id="1912855"/>
    <lineage>
        <taxon>Bacteria</taxon>
        <taxon>Bacillati</taxon>
        <taxon>Bacillota</taxon>
        <taxon>Clostridia</taxon>
        <taxon>Lachnospirales</taxon>
        <taxon>Lachnospiraceae</taxon>
        <taxon>Faecalimonas</taxon>
    </lineage>
</organism>
<reference evidence="2 3" key="1">
    <citation type="submission" date="2019-03" db="EMBL/GenBank/DDBJ databases">
        <title>Genomic Encyclopedia of Type Strains, Phase IV (KMG-IV): sequencing the most valuable type-strain genomes for metagenomic binning, comparative biology and taxonomic classification.</title>
        <authorList>
            <person name="Goeker M."/>
        </authorList>
    </citation>
    <scope>NUCLEOTIDE SEQUENCE [LARGE SCALE GENOMIC DNA]</scope>
    <source>
        <strain evidence="2 3">DSM 103426</strain>
    </source>
</reference>
<dbReference type="NCBIfam" id="NF033904">
    <property type="entry name" value="LlsX_fam"/>
    <property type="match status" value="1"/>
</dbReference>
<evidence type="ECO:0000313" key="2">
    <source>
        <dbReference type="EMBL" id="TCS68140.1"/>
    </source>
</evidence>
<proteinExistence type="predicted"/>
<accession>A0A4R3JNM2</accession>
<evidence type="ECO:0000256" key="1">
    <source>
        <dbReference type="SAM" id="Phobius"/>
    </source>
</evidence>
<dbReference type="Proteomes" id="UP000294613">
    <property type="component" value="Unassembled WGS sequence"/>
</dbReference>
<dbReference type="EMBL" id="SLZV01000011">
    <property type="protein sequence ID" value="TCS68140.1"/>
    <property type="molecule type" value="Genomic_DNA"/>
</dbReference>
<name>A0A4R3JNM2_9FIRM</name>
<keyword evidence="1" id="KW-1133">Transmembrane helix</keyword>
<sequence>MLVIGFVVAIILMSVAIYFGDINVYSTSVDTLPVKIFGIPIYELTKSGTKYIGKTIEIYMGVVCGICMFFSAIAEELISRVKHK</sequence>
<keyword evidence="1" id="KW-0812">Transmembrane</keyword>
<dbReference type="AlphaFoldDB" id="A0A4R3JNM2"/>
<gene>
    <name evidence="2" type="ORF">EDD74_11185</name>
</gene>
<protein>
    <submittedName>
        <fullName evidence="2">Uncharacterized protein</fullName>
    </submittedName>
</protein>
<dbReference type="Pfam" id="PF19388">
    <property type="entry name" value="DUF5963"/>
    <property type="match status" value="1"/>
</dbReference>
<dbReference type="InterPro" id="IPR046007">
    <property type="entry name" value="DUF5963"/>
</dbReference>